<reference evidence="1" key="2">
    <citation type="submission" date="2021-09" db="EMBL/GenBank/DDBJ databases">
        <authorList>
            <person name="Gilroy R."/>
        </authorList>
    </citation>
    <scope>NUCLEOTIDE SEQUENCE</scope>
    <source>
        <strain evidence="1">4100</strain>
    </source>
</reference>
<name>A0A4Q0UB84_9BACT</name>
<protein>
    <submittedName>
        <fullName evidence="1">DUF4595 domain-containing protein</fullName>
    </submittedName>
</protein>
<evidence type="ECO:0000313" key="2">
    <source>
        <dbReference type="Proteomes" id="UP000711407"/>
    </source>
</evidence>
<gene>
    <name evidence="1" type="ORF">K8V47_02515</name>
</gene>
<sequence length="315" mass="36130">MVIRFPIAVRLAACTLIAALIAPDVYAGKRLKRFSTTEDHYIDELFYDGESGRLMMVQETGIPGDRYGESINQTALVDWSRFDSNLISIKTSGEGYIPDETVTLNADGLIARLEIPGDEPSDDVTYEYHYDTDGYCTEVIGSNIYNGHVYANTWTYGWENGDLVSYNDGYWTAEYGDTAYPDGAQFIGAFFDSFAMRFRQSFIGAYCGFMKSSRHHLTRCKDDDGYYDYYQYDLDEDGYPTEIRIYNDREMTRLYHTFTFEWEDSAAADDVNEDSEVMPESYFTPDGIRHTSPQHGLNIIRYTDGTTRKIFITRP</sequence>
<dbReference type="Proteomes" id="UP000711407">
    <property type="component" value="Unassembled WGS sequence"/>
</dbReference>
<organism evidence="1 2">
    <name type="scientific">Candidatus Amulumruptor caecigallinarius</name>
    <dbReference type="NCBI Taxonomy" id="2109911"/>
    <lineage>
        <taxon>Bacteria</taxon>
        <taxon>Pseudomonadati</taxon>
        <taxon>Bacteroidota</taxon>
        <taxon>Bacteroidia</taxon>
        <taxon>Bacteroidales</taxon>
        <taxon>Muribaculaceae</taxon>
        <taxon>Candidatus Amulumruptor</taxon>
    </lineage>
</organism>
<accession>A0A4Q0UB84</accession>
<dbReference type="EMBL" id="DYXT01000017">
    <property type="protein sequence ID" value="HJE38622.1"/>
    <property type="molecule type" value="Genomic_DNA"/>
</dbReference>
<comment type="caution">
    <text evidence="1">The sequence shown here is derived from an EMBL/GenBank/DDBJ whole genome shotgun (WGS) entry which is preliminary data.</text>
</comment>
<proteinExistence type="predicted"/>
<reference evidence="1" key="1">
    <citation type="journal article" date="2021" name="PeerJ">
        <title>Extensive microbial diversity within the chicken gut microbiome revealed by metagenomics and culture.</title>
        <authorList>
            <person name="Gilroy R."/>
            <person name="Ravi A."/>
            <person name="Getino M."/>
            <person name="Pursley I."/>
            <person name="Horton D.L."/>
            <person name="Alikhan N.F."/>
            <person name="Baker D."/>
            <person name="Gharbi K."/>
            <person name="Hall N."/>
            <person name="Watson M."/>
            <person name="Adriaenssens E.M."/>
            <person name="Foster-Nyarko E."/>
            <person name="Jarju S."/>
            <person name="Secka A."/>
            <person name="Antonio M."/>
            <person name="Oren A."/>
            <person name="Chaudhuri R.R."/>
            <person name="La Ragione R."/>
            <person name="Hildebrand F."/>
            <person name="Pallen M.J."/>
        </authorList>
    </citation>
    <scope>NUCLEOTIDE SEQUENCE</scope>
    <source>
        <strain evidence="1">4100</strain>
    </source>
</reference>
<evidence type="ECO:0000313" key="1">
    <source>
        <dbReference type="EMBL" id="HJE38622.1"/>
    </source>
</evidence>
<dbReference type="AlphaFoldDB" id="A0A4Q0UB84"/>